<feature type="region of interest" description="Disordered" evidence="2">
    <location>
        <begin position="399"/>
        <end position="486"/>
    </location>
</feature>
<comment type="similarity">
    <text evidence="1">Belongs to the NPR2 family.</text>
</comment>
<dbReference type="OrthoDB" id="338854at2759"/>
<evidence type="ECO:0000256" key="1">
    <source>
        <dbReference type="ARBA" id="ARBA00008433"/>
    </source>
</evidence>
<feature type="compositionally biased region" description="Polar residues" evidence="2">
    <location>
        <begin position="404"/>
        <end position="416"/>
    </location>
</feature>
<evidence type="ECO:0000313" key="4">
    <source>
        <dbReference type="Proteomes" id="UP000053958"/>
    </source>
</evidence>
<sequence length="532" mass="58761">MIKAIFYSKFDTQEGPKVVHQVPDGAIVPSATAPPGQEPFFTFSDISFFVIPRQELCGNLLQVCTNGYRILGYPICMKSPRYDRNEFIFNFCLVLAEDEDFTMYKSVVQKLADLMHGLEEQNGFLTRDLSKSGEGKIYSLCETLMEDLNNYSECMIPIDELNTLNIKLFPIYPAPPSVKAWHVPLFTVRYETFIDENWDLTMQKIVPYINGVNSVRIISILADVELSLTYRAIKHLLYYGCIFLLDIFSFSAIYAPTAQFSSTIACDEGMQRECARYVNMRFAPGPITMAPSSAGAPGTSSSRSDMTGNPPGGHRYDGDDIWPLVGNGASEPGGKRKVVDGVGIVELYASLRQGQSVKQWYAQHSQELANIDVRRFITFGIIKGFLYRVHKYAYATGLPAPSSAGPNTAPTSTAASSVKGGEPSSIVSGQDTATSRPNSGHLGGSGGDDHHPEDQGATATSFHSSTARSGDNDEEEEEEDDDDGYGISNATLAKYLDGTHCFDQICTELEISERELMARLKKYPYEVQIIHR</sequence>
<evidence type="ECO:0000313" key="3">
    <source>
        <dbReference type="EMBL" id="KKA21638.1"/>
    </source>
</evidence>
<evidence type="ECO:0008006" key="5">
    <source>
        <dbReference type="Google" id="ProtNLM"/>
    </source>
</evidence>
<protein>
    <recommendedName>
        <fullName evidence="5">Nitrogen permease regulator Npr2</fullName>
    </recommendedName>
</protein>
<dbReference type="PANTHER" id="PTHR12991">
    <property type="entry name" value="NITROGEN PERMEASE REGULATOR 2/TUMOR SUPPRESSOR CANDIDATE 4"/>
    <property type="match status" value="1"/>
</dbReference>
<keyword evidence="4" id="KW-1185">Reference proteome</keyword>
<dbReference type="STRING" id="1408163.A0A0F4YVK1"/>
<feature type="compositionally biased region" description="Acidic residues" evidence="2">
    <location>
        <begin position="472"/>
        <end position="484"/>
    </location>
</feature>
<dbReference type="Proteomes" id="UP000053958">
    <property type="component" value="Unassembled WGS sequence"/>
</dbReference>
<feature type="compositionally biased region" description="Polar residues" evidence="2">
    <location>
        <begin position="457"/>
        <end position="469"/>
    </location>
</feature>
<comment type="caution">
    <text evidence="3">The sequence shown here is derived from an EMBL/GenBank/DDBJ whole genome shotgun (WGS) entry which is preliminary data.</text>
</comment>
<gene>
    <name evidence="3" type="ORF">T310_4351</name>
</gene>
<dbReference type="GeneID" id="25316699"/>
<organism evidence="3 4">
    <name type="scientific">Rasamsonia emersonii (strain ATCC 16479 / CBS 393.64 / IMI 116815)</name>
    <dbReference type="NCBI Taxonomy" id="1408163"/>
    <lineage>
        <taxon>Eukaryota</taxon>
        <taxon>Fungi</taxon>
        <taxon>Dikarya</taxon>
        <taxon>Ascomycota</taxon>
        <taxon>Pezizomycotina</taxon>
        <taxon>Eurotiomycetes</taxon>
        <taxon>Eurotiomycetidae</taxon>
        <taxon>Eurotiales</taxon>
        <taxon>Trichocomaceae</taxon>
        <taxon>Rasamsonia</taxon>
    </lineage>
</organism>
<dbReference type="EMBL" id="LASV01000177">
    <property type="protein sequence ID" value="KKA21638.1"/>
    <property type="molecule type" value="Genomic_DNA"/>
</dbReference>
<feature type="compositionally biased region" description="Polar residues" evidence="2">
    <location>
        <begin position="425"/>
        <end position="438"/>
    </location>
</feature>
<dbReference type="RefSeq" id="XP_013328250.1">
    <property type="nucleotide sequence ID" value="XM_013472796.1"/>
</dbReference>
<dbReference type="InterPro" id="IPR009348">
    <property type="entry name" value="NPR2-like"/>
</dbReference>
<dbReference type="AlphaFoldDB" id="A0A0F4YVK1"/>
<dbReference type="Pfam" id="PF06218">
    <property type="entry name" value="NPR2"/>
    <property type="match status" value="1"/>
</dbReference>
<evidence type="ECO:0000256" key="2">
    <source>
        <dbReference type="SAM" id="MobiDB-lite"/>
    </source>
</evidence>
<feature type="compositionally biased region" description="Low complexity" evidence="2">
    <location>
        <begin position="291"/>
        <end position="304"/>
    </location>
</feature>
<dbReference type="GO" id="GO:0005096">
    <property type="term" value="F:GTPase activator activity"/>
    <property type="evidence" value="ECO:0007669"/>
    <property type="project" value="TreeGrafter"/>
</dbReference>
<dbReference type="PANTHER" id="PTHR12991:SF10">
    <property type="entry name" value="GATOR COMPLEX PROTEIN NPRL2"/>
    <property type="match status" value="1"/>
</dbReference>
<feature type="region of interest" description="Disordered" evidence="2">
    <location>
        <begin position="291"/>
        <end position="318"/>
    </location>
</feature>
<dbReference type="GO" id="GO:1990130">
    <property type="term" value="C:GATOR1 complex"/>
    <property type="evidence" value="ECO:0007669"/>
    <property type="project" value="TreeGrafter"/>
</dbReference>
<dbReference type="GO" id="GO:1904262">
    <property type="term" value="P:negative regulation of TORC1 signaling"/>
    <property type="evidence" value="ECO:0007669"/>
    <property type="project" value="TreeGrafter"/>
</dbReference>
<proteinExistence type="inferred from homology"/>
<reference evidence="3 4" key="1">
    <citation type="submission" date="2015-04" db="EMBL/GenBank/DDBJ databases">
        <authorList>
            <person name="Heijne W.H."/>
            <person name="Fedorova N.D."/>
            <person name="Nierman W.C."/>
            <person name="Vollebregt A.W."/>
            <person name="Zhao Z."/>
            <person name="Wu L."/>
            <person name="Kumar M."/>
            <person name="Stam H."/>
            <person name="van den Berg M.A."/>
            <person name="Pel H.J."/>
        </authorList>
    </citation>
    <scope>NUCLEOTIDE SEQUENCE [LARGE SCALE GENOMIC DNA]</scope>
    <source>
        <strain evidence="3 4">CBS 393.64</strain>
    </source>
</reference>
<accession>A0A0F4YVK1</accession>
<name>A0A0F4YVK1_RASE3</name>
<dbReference type="GO" id="GO:0005774">
    <property type="term" value="C:vacuolar membrane"/>
    <property type="evidence" value="ECO:0007669"/>
    <property type="project" value="TreeGrafter"/>
</dbReference>
<dbReference type="GO" id="GO:0010508">
    <property type="term" value="P:positive regulation of autophagy"/>
    <property type="evidence" value="ECO:0007669"/>
    <property type="project" value="TreeGrafter"/>
</dbReference>